<evidence type="ECO:0000256" key="1">
    <source>
        <dbReference type="SAM" id="Phobius"/>
    </source>
</evidence>
<comment type="caution">
    <text evidence="2">The sequence shown here is derived from an EMBL/GenBank/DDBJ whole genome shotgun (WGS) entry which is preliminary data.</text>
</comment>
<feature type="transmembrane region" description="Helical" evidence="1">
    <location>
        <begin position="164"/>
        <end position="181"/>
    </location>
</feature>
<dbReference type="STRING" id="1450648.CLORY_04100"/>
<evidence type="ECO:0008006" key="4">
    <source>
        <dbReference type="Google" id="ProtNLM"/>
    </source>
</evidence>
<dbReference type="AlphaFoldDB" id="A0A1V4IXY1"/>
<feature type="transmembrane region" description="Helical" evidence="1">
    <location>
        <begin position="86"/>
        <end position="108"/>
    </location>
</feature>
<sequence>MKGVSKFSFLFLALLSWIVIQLDPLISNIISSIVGESSSNFSFTIDSINFILVILVWAISAYYLFSLSKSKLDFNILKTNEKPTKINLFIALLLLASAIIVTTALWNFKLKPVAEFSMHIKSFGTLGIISFILQYIYYVFEIVLATLIISFGQKFGDLMFKSSKIPWGGILLAITWGLIHIVWKGSIVFGCFIALDGILFGTIYLLVKKNIYYAFPIIFLMFVF</sequence>
<evidence type="ECO:0000313" key="2">
    <source>
        <dbReference type="EMBL" id="OPJ64901.1"/>
    </source>
</evidence>
<name>A0A1V4IXY1_9CLOT</name>
<dbReference type="Proteomes" id="UP000190080">
    <property type="component" value="Unassembled WGS sequence"/>
</dbReference>
<keyword evidence="1" id="KW-0812">Transmembrane</keyword>
<keyword evidence="3" id="KW-1185">Reference proteome</keyword>
<reference evidence="2 3" key="1">
    <citation type="submission" date="2017-03" db="EMBL/GenBank/DDBJ databases">
        <title>Genome sequence of Clostridium oryzae DSM 28571.</title>
        <authorList>
            <person name="Poehlein A."/>
            <person name="Daniel R."/>
        </authorList>
    </citation>
    <scope>NUCLEOTIDE SEQUENCE [LARGE SCALE GENOMIC DNA]</scope>
    <source>
        <strain evidence="2 3">DSM 28571</strain>
    </source>
</reference>
<gene>
    <name evidence="2" type="ORF">CLORY_04100</name>
</gene>
<proteinExistence type="predicted"/>
<keyword evidence="1" id="KW-1133">Transmembrane helix</keyword>
<evidence type="ECO:0000313" key="3">
    <source>
        <dbReference type="Proteomes" id="UP000190080"/>
    </source>
</evidence>
<feature type="transmembrane region" description="Helical" evidence="1">
    <location>
        <begin position="48"/>
        <end position="65"/>
    </location>
</feature>
<organism evidence="2 3">
    <name type="scientific">Clostridium oryzae</name>
    <dbReference type="NCBI Taxonomy" id="1450648"/>
    <lineage>
        <taxon>Bacteria</taxon>
        <taxon>Bacillati</taxon>
        <taxon>Bacillota</taxon>
        <taxon>Clostridia</taxon>
        <taxon>Eubacteriales</taxon>
        <taxon>Clostridiaceae</taxon>
        <taxon>Clostridium</taxon>
    </lineage>
</organism>
<accession>A0A1V4IXY1</accession>
<keyword evidence="1" id="KW-0472">Membrane</keyword>
<dbReference type="EMBL" id="MZGV01000002">
    <property type="protein sequence ID" value="OPJ64901.1"/>
    <property type="molecule type" value="Genomic_DNA"/>
</dbReference>
<feature type="transmembrane region" description="Helical" evidence="1">
    <location>
        <begin position="187"/>
        <end position="207"/>
    </location>
</feature>
<protein>
    <recommendedName>
        <fullName evidence="4">CAAX amino terminal protease self-immunity</fullName>
    </recommendedName>
</protein>
<dbReference type="RefSeq" id="WP_207652155.1">
    <property type="nucleotide sequence ID" value="NZ_MZGV01000002.1"/>
</dbReference>
<feature type="transmembrane region" description="Helical" evidence="1">
    <location>
        <begin position="128"/>
        <end position="152"/>
    </location>
</feature>